<name>A0AB94IFI0_9BACI</name>
<dbReference type="AlphaFoldDB" id="A0AB94IFI0"/>
<dbReference type="InterPro" id="IPR051785">
    <property type="entry name" value="MMCE/EMCE_epimerase"/>
</dbReference>
<keyword evidence="1" id="KW-0479">Metal-binding</keyword>
<dbReference type="GO" id="GO:0004493">
    <property type="term" value="F:methylmalonyl-CoA epimerase activity"/>
    <property type="evidence" value="ECO:0007669"/>
    <property type="project" value="TreeGrafter"/>
</dbReference>
<protein>
    <submittedName>
        <fullName evidence="3">Glyoxalase family protein</fullName>
    </submittedName>
</protein>
<feature type="domain" description="VOC" evidence="2">
    <location>
        <begin position="4"/>
        <end position="126"/>
    </location>
</feature>
<dbReference type="Gene3D" id="3.10.180.10">
    <property type="entry name" value="2,3-Dihydroxybiphenyl 1,2-Dioxygenase, domain 1"/>
    <property type="match status" value="1"/>
</dbReference>
<dbReference type="EMBL" id="ALAN01000217">
    <property type="protein sequence ID" value="ETI65868.1"/>
    <property type="molecule type" value="Genomic_DNA"/>
</dbReference>
<dbReference type="RefSeq" id="WP_024031236.1">
    <property type="nucleotide sequence ID" value="NZ_ALAN01000217.1"/>
</dbReference>
<organism evidence="3 4">
    <name type="scientific">Neobacillus vireti LMG 21834</name>
    <dbReference type="NCBI Taxonomy" id="1131730"/>
    <lineage>
        <taxon>Bacteria</taxon>
        <taxon>Bacillati</taxon>
        <taxon>Bacillota</taxon>
        <taxon>Bacilli</taxon>
        <taxon>Bacillales</taxon>
        <taxon>Bacillaceae</taxon>
        <taxon>Neobacillus</taxon>
    </lineage>
</organism>
<dbReference type="SUPFAM" id="SSF54593">
    <property type="entry name" value="Glyoxalase/Bleomycin resistance protein/Dihydroxybiphenyl dioxygenase"/>
    <property type="match status" value="1"/>
</dbReference>
<evidence type="ECO:0000313" key="4">
    <source>
        <dbReference type="Proteomes" id="UP000018877"/>
    </source>
</evidence>
<dbReference type="PANTHER" id="PTHR43048">
    <property type="entry name" value="METHYLMALONYL-COA EPIMERASE"/>
    <property type="match status" value="1"/>
</dbReference>
<dbReference type="PROSITE" id="PS51819">
    <property type="entry name" value="VOC"/>
    <property type="match status" value="1"/>
</dbReference>
<dbReference type="InterPro" id="IPR029068">
    <property type="entry name" value="Glyas_Bleomycin-R_OHBP_Dase"/>
</dbReference>
<evidence type="ECO:0000313" key="3">
    <source>
        <dbReference type="EMBL" id="ETI65868.1"/>
    </source>
</evidence>
<evidence type="ECO:0000259" key="2">
    <source>
        <dbReference type="PROSITE" id="PS51819"/>
    </source>
</evidence>
<dbReference type="PANTHER" id="PTHR43048:SF3">
    <property type="entry name" value="METHYLMALONYL-COA EPIMERASE, MITOCHONDRIAL"/>
    <property type="match status" value="1"/>
</dbReference>
<dbReference type="GO" id="GO:0046872">
    <property type="term" value="F:metal ion binding"/>
    <property type="evidence" value="ECO:0007669"/>
    <property type="project" value="UniProtKB-KW"/>
</dbReference>
<gene>
    <name evidence="3" type="ORF">BAVI_25419</name>
</gene>
<evidence type="ECO:0000256" key="1">
    <source>
        <dbReference type="ARBA" id="ARBA00022723"/>
    </source>
</evidence>
<proteinExistence type="predicted"/>
<accession>A0AB94IFI0</accession>
<sequence length="128" mass="14758">MIKKIEHTAIIVKNMEESINYYSNILGFKVRERGSNERREMTFIYLENNPSFEIELIRDLEQHTKYSPKGIVNHLAFAVDNMEDSIKYFTRKGLIFINSSPNVAIDGAKTIFFEGPNGELLQLVERAG</sequence>
<dbReference type="GO" id="GO:0046491">
    <property type="term" value="P:L-methylmalonyl-CoA metabolic process"/>
    <property type="evidence" value="ECO:0007669"/>
    <property type="project" value="TreeGrafter"/>
</dbReference>
<reference evidence="3 4" key="1">
    <citation type="journal article" date="2014" name="Environ. Microbiol.">
        <title>The nitrate-ammonifying and nosZ-carrying bacterium Bacillus vireti is a potent source and sink for nitric and nitrous oxide under high nitrate conditions.</title>
        <authorList>
            <person name="Mania D."/>
            <person name="Heylen K."/>
            <person name="van Spanning R.J."/>
            <person name="Frostegard A."/>
        </authorList>
    </citation>
    <scope>NUCLEOTIDE SEQUENCE [LARGE SCALE GENOMIC DNA]</scope>
    <source>
        <strain evidence="3 4">LMG 21834</strain>
    </source>
</reference>
<dbReference type="Proteomes" id="UP000018877">
    <property type="component" value="Unassembled WGS sequence"/>
</dbReference>
<dbReference type="InterPro" id="IPR037523">
    <property type="entry name" value="VOC_core"/>
</dbReference>
<comment type="caution">
    <text evidence="3">The sequence shown here is derived from an EMBL/GenBank/DDBJ whole genome shotgun (WGS) entry which is preliminary data.</text>
</comment>
<keyword evidence="4" id="KW-1185">Reference proteome</keyword>
<dbReference type="Pfam" id="PF13669">
    <property type="entry name" value="Glyoxalase_4"/>
    <property type="match status" value="1"/>
</dbReference>